<comment type="caution">
    <text evidence="1">The sequence shown here is derived from an EMBL/GenBank/DDBJ whole genome shotgun (WGS) entry which is preliminary data.</text>
</comment>
<dbReference type="EMBL" id="SLZQ01000002">
    <property type="protein sequence ID" value="TCS38555.1"/>
    <property type="molecule type" value="Genomic_DNA"/>
</dbReference>
<evidence type="ECO:0000313" key="2">
    <source>
        <dbReference type="Proteomes" id="UP000295382"/>
    </source>
</evidence>
<gene>
    <name evidence="1" type="ORF">EDC30_102294</name>
</gene>
<dbReference type="CDD" id="cd00761">
    <property type="entry name" value="Glyco_tranf_GTA_type"/>
    <property type="match status" value="1"/>
</dbReference>
<dbReference type="InterPro" id="IPR029044">
    <property type="entry name" value="Nucleotide-diphossugar_trans"/>
</dbReference>
<organism evidence="1 2">
    <name type="scientific">Paucimonas lemoignei</name>
    <name type="common">Pseudomonas lemoignei</name>
    <dbReference type="NCBI Taxonomy" id="29443"/>
    <lineage>
        <taxon>Bacteria</taxon>
        <taxon>Pseudomonadati</taxon>
        <taxon>Pseudomonadota</taxon>
        <taxon>Betaproteobacteria</taxon>
        <taxon>Burkholderiales</taxon>
        <taxon>Burkholderiaceae</taxon>
        <taxon>Paucimonas</taxon>
    </lineage>
</organism>
<keyword evidence="2" id="KW-1185">Reference proteome</keyword>
<dbReference type="Gene3D" id="3.90.550.10">
    <property type="entry name" value="Spore Coat Polysaccharide Biosynthesis Protein SpsA, Chain A"/>
    <property type="match status" value="1"/>
</dbReference>
<dbReference type="AlphaFoldDB" id="A0A4R3I1R4"/>
<name>A0A4R3I1R4_PAULE</name>
<sequence>MQLISSVVRRIQRDYFRWRYNQVASQILATRSVPQGKLPFLLLSMVHQRDIQSYLVAVKSFVRFANPSRIVVVCDPSITDADRAILKKHVPHLELRAAAEFAHAQVPVGGTWERLQAISQYVRDEYVIQLDADTVTMHAIPEVLEAISNCKGFVLGETPNQRLLTLAETSANALPKVVPGSHIQTLSEAAMSSVGLPENALYVRGCSGFTGFPCTSRMQEDLLDFSLRMMERLGTGWERWGTEQVTSNYLVANANGTSVLPFPKYGTPDHATGETAFFHFIGSMRFVNNKYEKASQKVLHLIGTAVQ</sequence>
<accession>A0A4R3I1R4</accession>
<dbReference type="RefSeq" id="WP_132257623.1">
    <property type="nucleotide sequence ID" value="NZ_SLZQ01000002.1"/>
</dbReference>
<protein>
    <submittedName>
        <fullName evidence="1">Glycosyl transferase family 2</fullName>
    </submittedName>
</protein>
<dbReference type="OrthoDB" id="8561892at2"/>
<keyword evidence="1" id="KW-0808">Transferase</keyword>
<dbReference type="GO" id="GO:0016740">
    <property type="term" value="F:transferase activity"/>
    <property type="evidence" value="ECO:0007669"/>
    <property type="project" value="UniProtKB-KW"/>
</dbReference>
<evidence type="ECO:0000313" key="1">
    <source>
        <dbReference type="EMBL" id="TCS38555.1"/>
    </source>
</evidence>
<dbReference type="Proteomes" id="UP000295382">
    <property type="component" value="Unassembled WGS sequence"/>
</dbReference>
<proteinExistence type="predicted"/>
<reference evidence="1 2" key="1">
    <citation type="submission" date="2019-03" db="EMBL/GenBank/DDBJ databases">
        <title>Genomic Encyclopedia of Type Strains, Phase IV (KMG-IV): sequencing the most valuable type-strain genomes for metagenomic binning, comparative biology and taxonomic classification.</title>
        <authorList>
            <person name="Goeker M."/>
        </authorList>
    </citation>
    <scope>NUCLEOTIDE SEQUENCE [LARGE SCALE GENOMIC DNA]</scope>
    <source>
        <strain evidence="1 2">DSM 7445</strain>
    </source>
</reference>
<dbReference type="SUPFAM" id="SSF53448">
    <property type="entry name" value="Nucleotide-diphospho-sugar transferases"/>
    <property type="match status" value="1"/>
</dbReference>